<evidence type="ECO:0000313" key="2">
    <source>
        <dbReference type="Proteomes" id="UP001314170"/>
    </source>
</evidence>
<keyword evidence="2" id="KW-1185">Reference proteome</keyword>
<proteinExistence type="predicted"/>
<name>A0AAV1QU15_9ROSI</name>
<gene>
    <name evidence="1" type="ORF">DCAF_LOCUS2192</name>
</gene>
<reference evidence="1 2" key="1">
    <citation type="submission" date="2024-01" db="EMBL/GenBank/DDBJ databases">
        <authorList>
            <person name="Waweru B."/>
        </authorList>
    </citation>
    <scope>NUCLEOTIDE SEQUENCE [LARGE SCALE GENOMIC DNA]</scope>
</reference>
<accession>A0AAV1QU15</accession>
<comment type="caution">
    <text evidence="1">The sequence shown here is derived from an EMBL/GenBank/DDBJ whole genome shotgun (WGS) entry which is preliminary data.</text>
</comment>
<dbReference type="PANTHER" id="PTHR31681">
    <property type="entry name" value="C2H2-LIKE ZINC FINGER PROTEIN"/>
    <property type="match status" value="1"/>
</dbReference>
<dbReference type="EMBL" id="CAWUPB010000351">
    <property type="protein sequence ID" value="CAK7324544.1"/>
    <property type="molecule type" value="Genomic_DNA"/>
</dbReference>
<dbReference type="AlphaFoldDB" id="A0AAV1QU15"/>
<protein>
    <submittedName>
        <fullName evidence="1">Uncharacterized protein</fullName>
    </submittedName>
</protein>
<organism evidence="1 2">
    <name type="scientific">Dovyalis caffra</name>
    <dbReference type="NCBI Taxonomy" id="77055"/>
    <lineage>
        <taxon>Eukaryota</taxon>
        <taxon>Viridiplantae</taxon>
        <taxon>Streptophyta</taxon>
        <taxon>Embryophyta</taxon>
        <taxon>Tracheophyta</taxon>
        <taxon>Spermatophyta</taxon>
        <taxon>Magnoliopsida</taxon>
        <taxon>eudicotyledons</taxon>
        <taxon>Gunneridae</taxon>
        <taxon>Pentapetalae</taxon>
        <taxon>rosids</taxon>
        <taxon>fabids</taxon>
        <taxon>Malpighiales</taxon>
        <taxon>Salicaceae</taxon>
        <taxon>Flacourtieae</taxon>
        <taxon>Dovyalis</taxon>
    </lineage>
</organism>
<dbReference type="PANTHER" id="PTHR31681:SF34">
    <property type="entry name" value="DUF295 DOMAIN-CONTAINING PROTEIN"/>
    <property type="match status" value="1"/>
</dbReference>
<sequence>MVITGAALVIIKKWIASSFIEGDIHLEKLLTRDTANKHVIVVTVAVTIKRLMGLSFRKNILGGATIPARITWEASSFFKGKVLSEKQLPGYTTNEHELNIGDPARNILQMIFQNASRNPSKSSHMIKRVLKVKNSEDVLESYEEYREMVKNHSYEQRKRHPRSIVDGNELLRFYGPTMSCCSKESKRVSELCRDPACRICRVIQCNFDTECTKNYGIRLSTISDEFGDNIIAFSKKMERAVIVCRIIAGTVTDKVDGIHEEECDSNGREGMHI</sequence>
<dbReference type="Proteomes" id="UP001314170">
    <property type="component" value="Unassembled WGS sequence"/>
</dbReference>
<evidence type="ECO:0000313" key="1">
    <source>
        <dbReference type="EMBL" id="CAK7324544.1"/>
    </source>
</evidence>